<feature type="signal peptide" evidence="2">
    <location>
        <begin position="1"/>
        <end position="41"/>
    </location>
</feature>
<feature type="chain" id="PRO_5012115722" description="DUF1302 domain-containing protein" evidence="2">
    <location>
        <begin position="42"/>
        <end position="810"/>
    </location>
</feature>
<keyword evidence="4" id="KW-1185">Reference proteome</keyword>
<dbReference type="InterPro" id="IPR010727">
    <property type="entry name" value="DUF1302"/>
</dbReference>
<evidence type="ECO:0000256" key="1">
    <source>
        <dbReference type="SAM" id="MobiDB-lite"/>
    </source>
</evidence>
<keyword evidence="2" id="KW-0732">Signal</keyword>
<feature type="region of interest" description="Disordered" evidence="1">
    <location>
        <begin position="672"/>
        <end position="701"/>
    </location>
</feature>
<evidence type="ECO:0000313" key="4">
    <source>
        <dbReference type="Proteomes" id="UP000199758"/>
    </source>
</evidence>
<proteinExistence type="predicted"/>
<reference evidence="3 4" key="1">
    <citation type="submission" date="2016-11" db="EMBL/GenBank/DDBJ databases">
        <authorList>
            <person name="Jaros S."/>
            <person name="Januszkiewicz K."/>
            <person name="Wedrychowicz H."/>
        </authorList>
    </citation>
    <scope>NUCLEOTIDE SEQUENCE [LARGE SCALE GENOMIC DNA]</scope>
    <source>
        <strain evidence="3 4">CGMCC 1.7049</strain>
    </source>
</reference>
<organism evidence="3 4">
    <name type="scientific">Hydrocarboniphaga daqingensis</name>
    <dbReference type="NCBI Taxonomy" id="490188"/>
    <lineage>
        <taxon>Bacteria</taxon>
        <taxon>Pseudomonadati</taxon>
        <taxon>Pseudomonadota</taxon>
        <taxon>Gammaproteobacteria</taxon>
        <taxon>Nevskiales</taxon>
        <taxon>Nevskiaceae</taxon>
        <taxon>Hydrocarboniphaga</taxon>
    </lineage>
</organism>
<sequence length="810" mass="86893">MVEPQPGRRHSAPVVLMALRFRPRSLWLLGLAATAPLTAQATSFDFGLGGESLNGVINTNISVGAQWRVENRANDLIAKNKVNPNFCPVAANGAGTSCQGHLDYANAGHQALGLNSAIGEGSAANQVAVDAPGQFSNNHDDGNVNYDRGDLTQAVGKLAMDITAHYRGFDLFVRAYGFYDAENHDRRDFSPNTQTVNSTSGPGQIRRGIGEPTTRVRNGSTERQIGIGARLLDAYISTVVPLGEERDLTLKLGNQNINWGESTLLVVGSLNSFSTPNVNALYRPAFLELSEVLEPTPAFMVSTTIVPDVSIEAFYQYNWRPALIPPAGSYLSTVDVGSDNQRDYVFVDFGKAAEDPDRLGLADQLMLSAITDTSGTVELLPENEAKSSGQFGVTLKYYAEWLNSGTELALYAGRYHSRLPYLSFYEGEYGCLSGPDALQPAAMGSDKTVQDTLGVMQACPGLDSTLFITNALPGAIAPPVRDQRIGTNGSAFVLDTAKARLEYPENIDLYGFSFNTAFGDISLQGEIAYRPNQPLQVDDTDLAFAALQNIFPRGNGTGAQGDSYDFGFAGDIPGLPPALGGVGTIAQLPGARYGIPDFVSAYRGQDPLAYLPGQYIRGWEEFRTANYNLGITNVIGPNNWLAADQILLIGELGASQIFDLPSTDRLQIEGPGTFTHASAGTDGTGADGSSQSNSAVIGPSGIRFNPTQQKDGFVTDFSWGYRVVSILRYENVVPGVGVEPTIVWSHDVSGVSPGPGENFVEGRKIVIVSTTIRFSQAWNAAIGYTSFFGGGSHNLLRDRDFAQVGLRYLF</sequence>
<dbReference type="EMBL" id="FQWZ01000007">
    <property type="protein sequence ID" value="SHH24781.1"/>
    <property type="molecule type" value="Genomic_DNA"/>
</dbReference>
<evidence type="ECO:0000256" key="2">
    <source>
        <dbReference type="SAM" id="SignalP"/>
    </source>
</evidence>
<name>A0A1M5REU5_9GAMM</name>
<protein>
    <recommendedName>
        <fullName evidence="5">DUF1302 domain-containing protein</fullName>
    </recommendedName>
</protein>
<feature type="region of interest" description="Disordered" evidence="1">
    <location>
        <begin position="187"/>
        <end position="211"/>
    </location>
</feature>
<dbReference type="STRING" id="490188.SAMN04488068_3066"/>
<feature type="compositionally biased region" description="Polar residues" evidence="1">
    <location>
        <begin position="190"/>
        <end position="202"/>
    </location>
</feature>
<dbReference type="Proteomes" id="UP000199758">
    <property type="component" value="Unassembled WGS sequence"/>
</dbReference>
<dbReference type="OrthoDB" id="7000272at2"/>
<evidence type="ECO:0008006" key="5">
    <source>
        <dbReference type="Google" id="ProtNLM"/>
    </source>
</evidence>
<gene>
    <name evidence="3" type="ORF">SAMN04488068_3066</name>
</gene>
<evidence type="ECO:0000313" key="3">
    <source>
        <dbReference type="EMBL" id="SHH24781.1"/>
    </source>
</evidence>
<dbReference type="Pfam" id="PF06980">
    <property type="entry name" value="DUF1302"/>
    <property type="match status" value="1"/>
</dbReference>
<dbReference type="AlphaFoldDB" id="A0A1M5REU5"/>
<accession>A0A1M5REU5</accession>